<keyword evidence="8" id="KW-0418">Kinase</keyword>
<keyword evidence="4" id="KW-1003">Cell membrane</keyword>
<evidence type="ECO:0000256" key="4">
    <source>
        <dbReference type="ARBA" id="ARBA00022475"/>
    </source>
</evidence>
<sequence length="575" mass="63323">MTALTKGAESLLGVHDLPSLWPLVKTAVTSTLQPDRLAIYLYDAESDTLSCPYAFGLSQAHISWINDSFHNVPGSALLYKLAPIVVEDVQAEPSLNHRRDAFLKEGLRTMAVFPLIANNGAPAGALTLYWNEIRPLSQSDISTGHTLSHMVAQTMVTIRLFGQTNQSLRREKQLGEISHAINVAPNLPTLLNNITKMVADVVRADSGLLGLVIDQDIMTFYPHNIPKRMSLRPAPRPRGLAWQIVATGKPVVVTDYPNHPEAMQKWIDEGVTTVMGVPLQAGENCLGMLALFNLNHSSHQFCQRDLDLVKSVGRQIGTAIQNLRMLAETQQRAAALASALNRQAELDKMKSNFTQNVSHELRSPLGIIFGHAELLASGDLGSLNEAQRQSSEIIMRRVLMLTNLVDDLTAMLTAETQELRREEIDTTLLIYSLLADYRMRAEDLGIILESDIEEPMPWVHGDSTHLRRVFDNLFSNAFKFTPAGGTIMLRLKAVGGDVCIEVIDSGEGIAEDQLGRIFERFYQVTGNSNRRHKGTGLGLSLAKDIVEAHRGTIEVKSQVGVGTAFTVMIPGYIPE</sequence>
<dbReference type="PRINTS" id="PR00344">
    <property type="entry name" value="BCTRLSENSOR"/>
</dbReference>
<dbReference type="CDD" id="cd00082">
    <property type="entry name" value="HisKA"/>
    <property type="match status" value="1"/>
</dbReference>
<proteinExistence type="predicted"/>
<dbReference type="SMART" id="SM00388">
    <property type="entry name" value="HisKA"/>
    <property type="match status" value="1"/>
</dbReference>
<evidence type="ECO:0000256" key="5">
    <source>
        <dbReference type="ARBA" id="ARBA00022553"/>
    </source>
</evidence>
<protein>
    <recommendedName>
        <fullName evidence="3">histidine kinase</fullName>
        <ecNumber evidence="3">2.7.13.3</ecNumber>
    </recommendedName>
</protein>
<dbReference type="InterPro" id="IPR003661">
    <property type="entry name" value="HisK_dim/P_dom"/>
</dbReference>
<dbReference type="GO" id="GO:0000155">
    <property type="term" value="F:phosphorelay sensor kinase activity"/>
    <property type="evidence" value="ECO:0007669"/>
    <property type="project" value="InterPro"/>
</dbReference>
<evidence type="ECO:0000256" key="1">
    <source>
        <dbReference type="ARBA" id="ARBA00000085"/>
    </source>
</evidence>
<dbReference type="GO" id="GO:0005524">
    <property type="term" value="F:ATP binding"/>
    <property type="evidence" value="ECO:0007669"/>
    <property type="project" value="UniProtKB-KW"/>
</dbReference>
<comment type="catalytic activity">
    <reaction evidence="1">
        <text>ATP + protein L-histidine = ADP + protein N-phospho-L-histidine.</text>
        <dbReference type="EC" id="2.7.13.3"/>
    </reaction>
</comment>
<accession>A0A3B0VIQ0</accession>
<dbReference type="EC" id="2.7.13.3" evidence="3"/>
<dbReference type="PANTHER" id="PTHR43711:SF1">
    <property type="entry name" value="HISTIDINE KINASE 1"/>
    <property type="match status" value="1"/>
</dbReference>
<evidence type="ECO:0000256" key="2">
    <source>
        <dbReference type="ARBA" id="ARBA00004236"/>
    </source>
</evidence>
<reference evidence="13" key="1">
    <citation type="submission" date="2018-06" db="EMBL/GenBank/DDBJ databases">
        <authorList>
            <person name="Zhirakovskaya E."/>
        </authorList>
    </citation>
    <scope>NUCLEOTIDE SEQUENCE</scope>
</reference>
<dbReference type="SUPFAM" id="SSF55781">
    <property type="entry name" value="GAF domain-like"/>
    <property type="match status" value="2"/>
</dbReference>
<evidence type="ECO:0000259" key="12">
    <source>
        <dbReference type="PROSITE" id="PS50109"/>
    </source>
</evidence>
<dbReference type="SUPFAM" id="SSF47384">
    <property type="entry name" value="Homodimeric domain of signal transducing histidine kinase"/>
    <property type="match status" value="1"/>
</dbReference>
<keyword evidence="11" id="KW-0472">Membrane</keyword>
<dbReference type="InterPro" id="IPR036097">
    <property type="entry name" value="HisK_dim/P_sf"/>
</dbReference>
<comment type="subcellular location">
    <subcellularLocation>
        <location evidence="2">Cell membrane</location>
    </subcellularLocation>
</comment>
<dbReference type="SMART" id="SM00065">
    <property type="entry name" value="GAF"/>
    <property type="match status" value="2"/>
</dbReference>
<dbReference type="Pfam" id="PF13185">
    <property type="entry name" value="GAF_2"/>
    <property type="match status" value="2"/>
</dbReference>
<keyword evidence="9" id="KW-0067">ATP-binding</keyword>
<keyword evidence="10" id="KW-0902">Two-component regulatory system</keyword>
<dbReference type="InterPro" id="IPR036890">
    <property type="entry name" value="HATPase_C_sf"/>
</dbReference>
<keyword evidence="6" id="KW-0808">Transferase</keyword>
<dbReference type="Gene3D" id="1.10.287.130">
    <property type="match status" value="1"/>
</dbReference>
<dbReference type="Pfam" id="PF02518">
    <property type="entry name" value="HATPase_c"/>
    <property type="match status" value="1"/>
</dbReference>
<dbReference type="InterPro" id="IPR004358">
    <property type="entry name" value="Sig_transdc_His_kin-like_C"/>
</dbReference>
<dbReference type="Gene3D" id="3.30.565.10">
    <property type="entry name" value="Histidine kinase-like ATPase, C-terminal domain"/>
    <property type="match status" value="1"/>
</dbReference>
<dbReference type="InterPro" id="IPR050736">
    <property type="entry name" value="Sensor_HK_Regulatory"/>
</dbReference>
<dbReference type="SMART" id="SM00387">
    <property type="entry name" value="HATPase_c"/>
    <property type="match status" value="1"/>
</dbReference>
<evidence type="ECO:0000256" key="10">
    <source>
        <dbReference type="ARBA" id="ARBA00023012"/>
    </source>
</evidence>
<dbReference type="InterPro" id="IPR003594">
    <property type="entry name" value="HATPase_dom"/>
</dbReference>
<gene>
    <name evidence="13" type="ORF">MNBD_CHLOROFLEXI01-2967</name>
</gene>
<dbReference type="PANTHER" id="PTHR43711">
    <property type="entry name" value="TWO-COMPONENT HISTIDINE KINASE"/>
    <property type="match status" value="1"/>
</dbReference>
<name>A0A3B0VIQ0_9ZZZZ</name>
<dbReference type="InterPro" id="IPR005467">
    <property type="entry name" value="His_kinase_dom"/>
</dbReference>
<keyword evidence="7" id="KW-0547">Nucleotide-binding</keyword>
<dbReference type="InterPro" id="IPR003018">
    <property type="entry name" value="GAF"/>
</dbReference>
<dbReference type="EMBL" id="UOEU01000307">
    <property type="protein sequence ID" value="VAW31976.1"/>
    <property type="molecule type" value="Genomic_DNA"/>
</dbReference>
<dbReference type="Pfam" id="PF00512">
    <property type="entry name" value="HisKA"/>
    <property type="match status" value="1"/>
</dbReference>
<dbReference type="Gene3D" id="3.30.450.40">
    <property type="match status" value="2"/>
</dbReference>
<evidence type="ECO:0000256" key="6">
    <source>
        <dbReference type="ARBA" id="ARBA00022679"/>
    </source>
</evidence>
<evidence type="ECO:0000256" key="11">
    <source>
        <dbReference type="ARBA" id="ARBA00023136"/>
    </source>
</evidence>
<evidence type="ECO:0000256" key="9">
    <source>
        <dbReference type="ARBA" id="ARBA00022840"/>
    </source>
</evidence>
<dbReference type="CDD" id="cd00075">
    <property type="entry name" value="HATPase"/>
    <property type="match status" value="1"/>
</dbReference>
<dbReference type="GO" id="GO:0005886">
    <property type="term" value="C:plasma membrane"/>
    <property type="evidence" value="ECO:0007669"/>
    <property type="project" value="UniProtKB-SubCell"/>
</dbReference>
<organism evidence="13">
    <name type="scientific">hydrothermal vent metagenome</name>
    <dbReference type="NCBI Taxonomy" id="652676"/>
    <lineage>
        <taxon>unclassified sequences</taxon>
        <taxon>metagenomes</taxon>
        <taxon>ecological metagenomes</taxon>
    </lineage>
</organism>
<evidence type="ECO:0000256" key="7">
    <source>
        <dbReference type="ARBA" id="ARBA00022741"/>
    </source>
</evidence>
<keyword evidence="5" id="KW-0597">Phosphoprotein</keyword>
<evidence type="ECO:0000313" key="13">
    <source>
        <dbReference type="EMBL" id="VAW31976.1"/>
    </source>
</evidence>
<dbReference type="FunFam" id="3.30.565.10:FF:000023">
    <property type="entry name" value="PAS domain-containing sensor histidine kinase"/>
    <property type="match status" value="1"/>
</dbReference>
<dbReference type="PROSITE" id="PS50109">
    <property type="entry name" value="HIS_KIN"/>
    <property type="match status" value="1"/>
</dbReference>
<feature type="domain" description="Histidine kinase" evidence="12">
    <location>
        <begin position="356"/>
        <end position="573"/>
    </location>
</feature>
<dbReference type="InterPro" id="IPR029016">
    <property type="entry name" value="GAF-like_dom_sf"/>
</dbReference>
<dbReference type="AlphaFoldDB" id="A0A3B0VIQ0"/>
<dbReference type="SUPFAM" id="SSF55874">
    <property type="entry name" value="ATPase domain of HSP90 chaperone/DNA topoisomerase II/histidine kinase"/>
    <property type="match status" value="1"/>
</dbReference>
<evidence type="ECO:0000256" key="3">
    <source>
        <dbReference type="ARBA" id="ARBA00012438"/>
    </source>
</evidence>
<evidence type="ECO:0000256" key="8">
    <source>
        <dbReference type="ARBA" id="ARBA00022777"/>
    </source>
</evidence>